<keyword evidence="1" id="KW-0472">Membrane</keyword>
<evidence type="ECO:0000256" key="1">
    <source>
        <dbReference type="SAM" id="Phobius"/>
    </source>
</evidence>
<accession>A0AAD4SAB1</accession>
<gene>
    <name evidence="2" type="ORF">MKW98_020213</name>
</gene>
<keyword evidence="3" id="KW-1185">Reference proteome</keyword>
<feature type="transmembrane region" description="Helical" evidence="1">
    <location>
        <begin position="83"/>
        <end position="103"/>
    </location>
</feature>
<sequence>MDLGETILDSACDDYEFLYYFLRLVFNCCTLSVCETASTKRHYGLFALHKSSIIQLSDLGVEGFFDWILQETALYDHKEMIEYVYVGTIMSLAAFTKLIWWAFLFPDTHSVRIFILDFSGTVTEFK</sequence>
<protein>
    <submittedName>
        <fullName evidence="2">Uncharacterized protein</fullName>
    </submittedName>
</protein>
<evidence type="ECO:0000313" key="2">
    <source>
        <dbReference type="EMBL" id="KAI3877732.1"/>
    </source>
</evidence>
<keyword evidence="1" id="KW-0812">Transmembrane</keyword>
<proteinExistence type="predicted"/>
<dbReference type="EMBL" id="JAJJMB010012369">
    <property type="protein sequence ID" value="KAI3877732.1"/>
    <property type="molecule type" value="Genomic_DNA"/>
</dbReference>
<comment type="caution">
    <text evidence="2">The sequence shown here is derived from an EMBL/GenBank/DDBJ whole genome shotgun (WGS) entry which is preliminary data.</text>
</comment>
<reference evidence="2" key="1">
    <citation type="submission" date="2022-04" db="EMBL/GenBank/DDBJ databases">
        <title>A functionally conserved STORR gene fusion in Papaver species that diverged 16.8 million years ago.</title>
        <authorList>
            <person name="Catania T."/>
        </authorList>
    </citation>
    <scope>NUCLEOTIDE SEQUENCE</scope>
    <source>
        <strain evidence="2">S-188037</strain>
    </source>
</reference>
<keyword evidence="1" id="KW-1133">Transmembrane helix</keyword>
<dbReference type="Proteomes" id="UP001202328">
    <property type="component" value="Unassembled WGS sequence"/>
</dbReference>
<organism evidence="2 3">
    <name type="scientific">Papaver atlanticum</name>
    <dbReference type="NCBI Taxonomy" id="357466"/>
    <lineage>
        <taxon>Eukaryota</taxon>
        <taxon>Viridiplantae</taxon>
        <taxon>Streptophyta</taxon>
        <taxon>Embryophyta</taxon>
        <taxon>Tracheophyta</taxon>
        <taxon>Spermatophyta</taxon>
        <taxon>Magnoliopsida</taxon>
        <taxon>Ranunculales</taxon>
        <taxon>Papaveraceae</taxon>
        <taxon>Papaveroideae</taxon>
        <taxon>Papaver</taxon>
    </lineage>
</organism>
<evidence type="ECO:0000313" key="3">
    <source>
        <dbReference type="Proteomes" id="UP001202328"/>
    </source>
</evidence>
<name>A0AAD4SAB1_9MAGN</name>
<dbReference type="AlphaFoldDB" id="A0AAD4SAB1"/>